<evidence type="ECO:0000256" key="1">
    <source>
        <dbReference type="ARBA" id="ARBA00004300"/>
    </source>
</evidence>
<name>A0A482VHJ9_ASBVE</name>
<dbReference type="EMBL" id="QDEB01097888">
    <property type="protein sequence ID" value="RZC32352.1"/>
    <property type="molecule type" value="Genomic_DNA"/>
</dbReference>
<comment type="subcellular location">
    <subcellularLocation>
        <location evidence="1">Cytoplasm</location>
        <location evidence="1">Cytoskeleton</location>
        <location evidence="1">Microtubule organizing center</location>
        <location evidence="1">Centrosome</location>
    </subcellularLocation>
</comment>
<dbReference type="Proteomes" id="UP000292052">
    <property type="component" value="Unassembled WGS sequence"/>
</dbReference>
<feature type="compositionally biased region" description="Low complexity" evidence="4">
    <location>
        <begin position="11"/>
        <end position="34"/>
    </location>
</feature>
<dbReference type="AlphaFoldDB" id="A0A482VHJ9"/>
<dbReference type="GO" id="GO:0005813">
    <property type="term" value="C:centrosome"/>
    <property type="evidence" value="ECO:0007669"/>
    <property type="project" value="UniProtKB-SubCell"/>
</dbReference>
<comment type="caution">
    <text evidence="6">The sequence shown here is derived from an EMBL/GenBank/DDBJ whole genome shotgun (WGS) entry which is preliminary data.</text>
</comment>
<reference evidence="6 7" key="1">
    <citation type="submission" date="2017-03" db="EMBL/GenBank/DDBJ databases">
        <title>Genome of the blue death feigning beetle - Asbolus verrucosus.</title>
        <authorList>
            <person name="Rider S.D."/>
        </authorList>
    </citation>
    <scope>NUCLEOTIDE SEQUENCE [LARGE SCALE GENOMIC DNA]</scope>
    <source>
        <strain evidence="6">Butters</strain>
        <tissue evidence="6">Head and leg muscle</tissue>
    </source>
</reference>
<proteinExistence type="predicted"/>
<keyword evidence="7" id="KW-1185">Reference proteome</keyword>
<keyword evidence="2" id="KW-0963">Cytoplasm</keyword>
<dbReference type="Pfam" id="PF15309">
    <property type="entry name" value="ALMS_motif"/>
    <property type="match status" value="1"/>
</dbReference>
<evidence type="ECO:0000313" key="6">
    <source>
        <dbReference type="EMBL" id="RZC32352.1"/>
    </source>
</evidence>
<dbReference type="InterPro" id="IPR029299">
    <property type="entry name" value="ALMS_motif"/>
</dbReference>
<feature type="non-terminal residue" evidence="6">
    <location>
        <position position="318"/>
    </location>
</feature>
<gene>
    <name evidence="6" type="ORF">BDFB_000709</name>
</gene>
<feature type="region of interest" description="Disordered" evidence="4">
    <location>
        <begin position="165"/>
        <end position="223"/>
    </location>
</feature>
<keyword evidence="3" id="KW-0206">Cytoskeleton</keyword>
<accession>A0A482VHJ9</accession>
<evidence type="ECO:0000259" key="5">
    <source>
        <dbReference type="Pfam" id="PF15309"/>
    </source>
</evidence>
<sequence>MNCKRNGSAGSHSTRTTSQSSSTSDSASETPTTSSESVQSCLCCKRKNVTTKTLYALRKKLSDKAYPLCRPCYRQNQRGAYSPNMYSNPGHVCNCYTVVETKTLDQIKKTISDLNDLDEQFCSCVNASDRDSSGYCRYCNCKLKKTSKNKNGIAYMLTFENESLSDEKKKKKKKKKQPRLEEIKIKIPVARKKKHKDKENKRKKESHSHSEENSTTSGAPKNTYNLQEYLKQNRPDFVEVAENRRKSVVDAKVQREELSDFNKLLFLQNYLEGNSDKKMKEITRRNYQKLPEVQQKLMDNRERQIRQANRLMADTFNK</sequence>
<dbReference type="OrthoDB" id="2448405at2759"/>
<feature type="domain" description="ALMS motif" evidence="5">
    <location>
        <begin position="275"/>
        <end position="318"/>
    </location>
</feature>
<evidence type="ECO:0000256" key="2">
    <source>
        <dbReference type="ARBA" id="ARBA00022490"/>
    </source>
</evidence>
<feature type="region of interest" description="Disordered" evidence="4">
    <location>
        <begin position="1"/>
        <end position="34"/>
    </location>
</feature>
<evidence type="ECO:0000256" key="4">
    <source>
        <dbReference type="SAM" id="MobiDB-lite"/>
    </source>
</evidence>
<evidence type="ECO:0000256" key="3">
    <source>
        <dbReference type="ARBA" id="ARBA00023212"/>
    </source>
</evidence>
<feature type="compositionally biased region" description="Basic and acidic residues" evidence="4">
    <location>
        <begin position="197"/>
        <end position="212"/>
    </location>
</feature>
<evidence type="ECO:0000313" key="7">
    <source>
        <dbReference type="Proteomes" id="UP000292052"/>
    </source>
</evidence>
<organism evidence="6 7">
    <name type="scientific">Asbolus verrucosus</name>
    <name type="common">Desert ironclad beetle</name>
    <dbReference type="NCBI Taxonomy" id="1661398"/>
    <lineage>
        <taxon>Eukaryota</taxon>
        <taxon>Metazoa</taxon>
        <taxon>Ecdysozoa</taxon>
        <taxon>Arthropoda</taxon>
        <taxon>Hexapoda</taxon>
        <taxon>Insecta</taxon>
        <taxon>Pterygota</taxon>
        <taxon>Neoptera</taxon>
        <taxon>Endopterygota</taxon>
        <taxon>Coleoptera</taxon>
        <taxon>Polyphaga</taxon>
        <taxon>Cucujiformia</taxon>
        <taxon>Tenebrionidae</taxon>
        <taxon>Pimeliinae</taxon>
        <taxon>Asbolus</taxon>
    </lineage>
</organism>
<protein>
    <submittedName>
        <fullName evidence="6">GPI-anchored adhesin-like protein PGA55</fullName>
    </submittedName>
</protein>